<dbReference type="Gene3D" id="3.40.50.10420">
    <property type="entry name" value="NagB/RpiA/CoA transferase-like"/>
    <property type="match status" value="1"/>
</dbReference>
<dbReference type="GO" id="GO:0035999">
    <property type="term" value="P:tetrahydrofolate interconversion"/>
    <property type="evidence" value="ECO:0007669"/>
    <property type="project" value="TreeGrafter"/>
</dbReference>
<dbReference type="PANTHER" id="PTHR23407">
    <property type="entry name" value="ATPASE INHIBITOR/5-FORMYLTETRAHYDROFOLATE CYCLO-LIGASE"/>
    <property type="match status" value="1"/>
</dbReference>
<reference evidence="6" key="1">
    <citation type="submission" date="2022-11" db="EMBL/GenBank/DDBJ databases">
        <title>The characterization of three novel Bacteroidetes species and genomic analysis of their roles in tidal elemental geochemical cycles.</title>
        <authorList>
            <person name="Ma K.-J."/>
        </authorList>
    </citation>
    <scope>NUCLEOTIDE SEQUENCE</scope>
    <source>
        <strain evidence="6">M415</strain>
    </source>
</reference>
<organism evidence="6 7">
    <name type="scientific">Lentiprolixibacter aurantiacus</name>
    <dbReference type="NCBI Taxonomy" id="2993939"/>
    <lineage>
        <taxon>Bacteria</taxon>
        <taxon>Pseudomonadati</taxon>
        <taxon>Bacteroidota</taxon>
        <taxon>Flavobacteriia</taxon>
        <taxon>Flavobacteriales</taxon>
        <taxon>Flavobacteriaceae</taxon>
        <taxon>Lentiprolixibacter</taxon>
    </lineage>
</organism>
<dbReference type="PANTHER" id="PTHR23407:SF1">
    <property type="entry name" value="5-FORMYLTETRAHYDROFOLATE CYCLO-LIGASE"/>
    <property type="match status" value="1"/>
</dbReference>
<dbReference type="SUPFAM" id="SSF100950">
    <property type="entry name" value="NagB/RpiA/CoA transferase-like"/>
    <property type="match status" value="1"/>
</dbReference>
<dbReference type="GO" id="GO:0009396">
    <property type="term" value="P:folic acid-containing compound biosynthetic process"/>
    <property type="evidence" value="ECO:0007669"/>
    <property type="project" value="TreeGrafter"/>
</dbReference>
<dbReference type="GO" id="GO:0005524">
    <property type="term" value="F:ATP binding"/>
    <property type="evidence" value="ECO:0007669"/>
    <property type="project" value="UniProtKB-KW"/>
</dbReference>
<keyword evidence="3 4" id="KW-0067">ATP-binding</keyword>
<accession>A0AAE3MJF3</accession>
<comment type="caution">
    <text evidence="6">The sequence shown here is derived from an EMBL/GenBank/DDBJ whole genome shotgun (WGS) entry which is preliminary data.</text>
</comment>
<feature type="binding site" evidence="4">
    <location>
        <begin position="131"/>
        <end position="139"/>
    </location>
    <ligand>
        <name>ATP</name>
        <dbReference type="ChEBI" id="CHEBI:30616"/>
    </ligand>
</feature>
<dbReference type="AlphaFoldDB" id="A0AAE3MJF3"/>
<dbReference type="InterPro" id="IPR024185">
    <property type="entry name" value="FTHF_cligase-like_sf"/>
</dbReference>
<gene>
    <name evidence="6" type="ORF">OO016_01820</name>
</gene>
<dbReference type="EMBL" id="JAPFQP010000001">
    <property type="protein sequence ID" value="MCX2718328.1"/>
    <property type="molecule type" value="Genomic_DNA"/>
</dbReference>
<evidence type="ECO:0000313" key="6">
    <source>
        <dbReference type="EMBL" id="MCX2718328.1"/>
    </source>
</evidence>
<feature type="binding site" evidence="4">
    <location>
        <position position="50"/>
    </location>
    <ligand>
        <name>substrate</name>
    </ligand>
</feature>
<comment type="cofactor">
    <cofactor evidence="5">
        <name>Mg(2+)</name>
        <dbReference type="ChEBI" id="CHEBI:18420"/>
    </cofactor>
</comment>
<comment type="catalytic activity">
    <reaction evidence="5">
        <text>(6S)-5-formyl-5,6,7,8-tetrahydrofolate + ATP = (6R)-5,10-methenyltetrahydrofolate + ADP + phosphate</text>
        <dbReference type="Rhea" id="RHEA:10488"/>
        <dbReference type="ChEBI" id="CHEBI:30616"/>
        <dbReference type="ChEBI" id="CHEBI:43474"/>
        <dbReference type="ChEBI" id="CHEBI:57455"/>
        <dbReference type="ChEBI" id="CHEBI:57457"/>
        <dbReference type="ChEBI" id="CHEBI:456216"/>
        <dbReference type="EC" id="6.3.3.2"/>
    </reaction>
</comment>
<keyword evidence="5" id="KW-0460">Magnesium</keyword>
<evidence type="ECO:0000313" key="7">
    <source>
        <dbReference type="Proteomes" id="UP001207116"/>
    </source>
</evidence>
<dbReference type="GO" id="GO:0030272">
    <property type="term" value="F:5-formyltetrahydrofolate cyclo-ligase activity"/>
    <property type="evidence" value="ECO:0007669"/>
    <property type="project" value="UniProtKB-EC"/>
</dbReference>
<evidence type="ECO:0000256" key="5">
    <source>
        <dbReference type="RuleBase" id="RU361279"/>
    </source>
</evidence>
<comment type="similarity">
    <text evidence="1 5">Belongs to the 5-formyltetrahydrofolate cyclo-ligase family.</text>
</comment>
<feature type="binding site" evidence="4">
    <location>
        <begin position="3"/>
        <end position="7"/>
    </location>
    <ligand>
        <name>ATP</name>
        <dbReference type="ChEBI" id="CHEBI:30616"/>
    </ligand>
</feature>
<evidence type="ECO:0000256" key="3">
    <source>
        <dbReference type="ARBA" id="ARBA00022840"/>
    </source>
</evidence>
<dbReference type="Proteomes" id="UP001207116">
    <property type="component" value="Unassembled WGS sequence"/>
</dbReference>
<evidence type="ECO:0000256" key="4">
    <source>
        <dbReference type="PIRSR" id="PIRSR006806-1"/>
    </source>
</evidence>
<dbReference type="Pfam" id="PF01812">
    <property type="entry name" value="5-FTHF_cyc-lig"/>
    <property type="match status" value="1"/>
</dbReference>
<keyword evidence="5" id="KW-0479">Metal-binding</keyword>
<evidence type="ECO:0000256" key="2">
    <source>
        <dbReference type="ARBA" id="ARBA00022741"/>
    </source>
</evidence>
<keyword evidence="2 4" id="KW-0547">Nucleotide-binding</keyword>
<evidence type="ECO:0000256" key="1">
    <source>
        <dbReference type="ARBA" id="ARBA00010638"/>
    </source>
</evidence>
<dbReference type="InterPro" id="IPR037171">
    <property type="entry name" value="NagB/RpiA_transferase-like"/>
</dbReference>
<keyword evidence="6" id="KW-0436">Ligase</keyword>
<dbReference type="PIRSF" id="PIRSF006806">
    <property type="entry name" value="FTHF_cligase"/>
    <property type="match status" value="1"/>
</dbReference>
<sequence>MLKREIRALYPKLRTELPQDILREKSLDISNQLLKLQVWDAEYFHIFLPISEKKEVDTSYIIPVLQGRDKHVIIPKVTRDGELSHFLLSDNTRLVKNKWNIPEPENGIQISETQIDVVFLPMLAFDREGYRVGYGKGFYDRFLEKCREDVIKIGLSFFGPVDRISDREMHDIPMDFCLTPDEIYSFSNSSR</sequence>
<dbReference type="InterPro" id="IPR002698">
    <property type="entry name" value="FTHF_cligase"/>
</dbReference>
<keyword evidence="7" id="KW-1185">Reference proteome</keyword>
<dbReference type="EC" id="6.3.3.2" evidence="5"/>
<proteinExistence type="inferred from homology"/>
<protein>
    <recommendedName>
        <fullName evidence="5">5-formyltetrahydrofolate cyclo-ligase</fullName>
        <ecNumber evidence="5">6.3.3.2</ecNumber>
    </recommendedName>
</protein>
<dbReference type="NCBIfam" id="TIGR02727">
    <property type="entry name" value="MTHFS_bact"/>
    <property type="match status" value="1"/>
</dbReference>
<dbReference type="RefSeq" id="WP_266010339.1">
    <property type="nucleotide sequence ID" value="NZ_JAPFQP010000001.1"/>
</dbReference>
<feature type="binding site" evidence="4">
    <location>
        <position position="55"/>
    </location>
    <ligand>
        <name>substrate</name>
    </ligand>
</feature>
<dbReference type="GO" id="GO:0046872">
    <property type="term" value="F:metal ion binding"/>
    <property type="evidence" value="ECO:0007669"/>
    <property type="project" value="UniProtKB-KW"/>
</dbReference>
<name>A0AAE3MJF3_9FLAO</name>